<dbReference type="SUPFAM" id="SSF103473">
    <property type="entry name" value="MFS general substrate transporter"/>
    <property type="match status" value="1"/>
</dbReference>
<dbReference type="AlphaFoldDB" id="A0A9P4Q5S2"/>
<dbReference type="PROSITE" id="PS50850">
    <property type="entry name" value="MFS"/>
    <property type="match status" value="1"/>
</dbReference>
<dbReference type="OrthoDB" id="410267at2759"/>
<dbReference type="PANTHER" id="PTHR11360">
    <property type="entry name" value="MONOCARBOXYLATE TRANSPORTER"/>
    <property type="match status" value="1"/>
</dbReference>
<keyword evidence="3" id="KW-0472">Membrane</keyword>
<dbReference type="Proteomes" id="UP000799441">
    <property type="component" value="Unassembled WGS sequence"/>
</dbReference>
<dbReference type="EMBL" id="MU003821">
    <property type="protein sequence ID" value="KAF2718669.1"/>
    <property type="molecule type" value="Genomic_DNA"/>
</dbReference>
<evidence type="ECO:0000259" key="4">
    <source>
        <dbReference type="PROSITE" id="PS50850"/>
    </source>
</evidence>
<feature type="transmembrane region" description="Helical" evidence="3">
    <location>
        <begin position="107"/>
        <end position="131"/>
    </location>
</feature>
<feature type="transmembrane region" description="Helical" evidence="3">
    <location>
        <begin position="16"/>
        <end position="43"/>
    </location>
</feature>
<dbReference type="InterPro" id="IPR011701">
    <property type="entry name" value="MFS"/>
</dbReference>
<feature type="domain" description="Major facilitator superfamily (MFS) profile" evidence="4">
    <location>
        <begin position="217"/>
        <end position="418"/>
    </location>
</feature>
<feature type="transmembrane region" description="Helical" evidence="3">
    <location>
        <begin position="321"/>
        <end position="342"/>
    </location>
</feature>
<keyword evidence="6" id="KW-1185">Reference proteome</keyword>
<evidence type="ECO:0000256" key="2">
    <source>
        <dbReference type="ARBA" id="ARBA00006727"/>
    </source>
</evidence>
<dbReference type="GO" id="GO:0022857">
    <property type="term" value="F:transmembrane transporter activity"/>
    <property type="evidence" value="ECO:0007669"/>
    <property type="project" value="InterPro"/>
</dbReference>
<gene>
    <name evidence="5" type="ORF">K431DRAFT_274238</name>
</gene>
<feature type="transmembrane region" description="Helical" evidence="3">
    <location>
        <begin position="84"/>
        <end position="101"/>
    </location>
</feature>
<comment type="subcellular location">
    <subcellularLocation>
        <location evidence="1">Membrane</location>
        <topology evidence="1">Multi-pass membrane protein</topology>
    </subcellularLocation>
</comment>
<dbReference type="GO" id="GO:0016020">
    <property type="term" value="C:membrane"/>
    <property type="evidence" value="ECO:0007669"/>
    <property type="project" value="UniProtKB-SubCell"/>
</dbReference>
<dbReference type="InterPro" id="IPR020846">
    <property type="entry name" value="MFS_dom"/>
</dbReference>
<feature type="transmembrane region" description="Helical" evidence="3">
    <location>
        <begin position="282"/>
        <end position="301"/>
    </location>
</feature>
<protein>
    <submittedName>
        <fullName evidence="5">MFS general substrate transporter</fullName>
    </submittedName>
</protein>
<name>A0A9P4Q5S2_9PEZI</name>
<dbReference type="InterPro" id="IPR050327">
    <property type="entry name" value="Proton-linked_MCT"/>
</dbReference>
<evidence type="ECO:0000313" key="5">
    <source>
        <dbReference type="EMBL" id="KAF2718669.1"/>
    </source>
</evidence>
<keyword evidence="3" id="KW-0812">Transmembrane</keyword>
<dbReference type="InterPro" id="IPR036259">
    <property type="entry name" value="MFS_trans_sf"/>
</dbReference>
<feature type="transmembrane region" description="Helical" evidence="3">
    <location>
        <begin position="55"/>
        <end position="72"/>
    </location>
</feature>
<evidence type="ECO:0000313" key="6">
    <source>
        <dbReference type="Proteomes" id="UP000799441"/>
    </source>
</evidence>
<sequence length="418" mass="44778">MSRDEESYPEGGSQAWLVVSGSFIGAFMSLGTVSSIGIFHAYLNEHQLEGYSESLVGWIFSIYIFLTFFCGVQVGPTFDTYGPTFLMLAGGICMSSSMLLLGVCTKYWHFALTFGILNGVGTSLVVTPAFAVIGHYFYKKRGIATGIAAAGGSLGGIVFPLMLKRLFANIGFVWATRIMRFLFIFCTIITIILVRSRLPPKPGQSAVPDLRILKYKAYILLTVSIYFMEWALFVPITYLATFATSTGLLSSAISFEFVAILNAGSCLGRCVSGYVADKFGRFNSMAAALALCAATTVTLWIPISALGPSSGNAENIKALVITYSLVFGLASGSNISLTPVCVGQLCDTNSYGRYYATCYTVVSFGTLTGIPIAGALIQAAGGGYWGVGVWTFICYVVSLGCCLWSRASQVGWKLGVKV</sequence>
<keyword evidence="3" id="KW-1133">Transmembrane helix</keyword>
<evidence type="ECO:0000256" key="1">
    <source>
        <dbReference type="ARBA" id="ARBA00004141"/>
    </source>
</evidence>
<organism evidence="5 6">
    <name type="scientific">Polychaeton citri CBS 116435</name>
    <dbReference type="NCBI Taxonomy" id="1314669"/>
    <lineage>
        <taxon>Eukaryota</taxon>
        <taxon>Fungi</taxon>
        <taxon>Dikarya</taxon>
        <taxon>Ascomycota</taxon>
        <taxon>Pezizomycotina</taxon>
        <taxon>Dothideomycetes</taxon>
        <taxon>Dothideomycetidae</taxon>
        <taxon>Capnodiales</taxon>
        <taxon>Capnodiaceae</taxon>
        <taxon>Polychaeton</taxon>
    </lineage>
</organism>
<reference evidence="5" key="1">
    <citation type="journal article" date="2020" name="Stud. Mycol.">
        <title>101 Dothideomycetes genomes: a test case for predicting lifestyles and emergence of pathogens.</title>
        <authorList>
            <person name="Haridas S."/>
            <person name="Albert R."/>
            <person name="Binder M."/>
            <person name="Bloem J."/>
            <person name="Labutti K."/>
            <person name="Salamov A."/>
            <person name="Andreopoulos B."/>
            <person name="Baker S."/>
            <person name="Barry K."/>
            <person name="Bills G."/>
            <person name="Bluhm B."/>
            <person name="Cannon C."/>
            <person name="Castanera R."/>
            <person name="Culley D."/>
            <person name="Daum C."/>
            <person name="Ezra D."/>
            <person name="Gonzalez J."/>
            <person name="Henrissat B."/>
            <person name="Kuo A."/>
            <person name="Liang C."/>
            <person name="Lipzen A."/>
            <person name="Lutzoni F."/>
            <person name="Magnuson J."/>
            <person name="Mondo S."/>
            <person name="Nolan M."/>
            <person name="Ohm R."/>
            <person name="Pangilinan J."/>
            <person name="Park H.-J."/>
            <person name="Ramirez L."/>
            <person name="Alfaro M."/>
            <person name="Sun H."/>
            <person name="Tritt A."/>
            <person name="Yoshinaga Y."/>
            <person name="Zwiers L.-H."/>
            <person name="Turgeon B."/>
            <person name="Goodwin S."/>
            <person name="Spatafora J."/>
            <person name="Crous P."/>
            <person name="Grigoriev I."/>
        </authorList>
    </citation>
    <scope>NUCLEOTIDE SEQUENCE</scope>
    <source>
        <strain evidence="5">CBS 116435</strain>
    </source>
</reference>
<dbReference type="Gene3D" id="1.20.1250.20">
    <property type="entry name" value="MFS general substrate transporter like domains"/>
    <property type="match status" value="2"/>
</dbReference>
<proteinExistence type="inferred from homology"/>
<dbReference type="Pfam" id="PF07690">
    <property type="entry name" value="MFS_1"/>
    <property type="match status" value="1"/>
</dbReference>
<comment type="similarity">
    <text evidence="2">Belongs to the major facilitator superfamily. Monocarboxylate porter (TC 2.A.1.13) family.</text>
</comment>
<comment type="caution">
    <text evidence="5">The sequence shown here is derived from an EMBL/GenBank/DDBJ whole genome shotgun (WGS) entry which is preliminary data.</text>
</comment>
<feature type="transmembrane region" description="Helical" evidence="3">
    <location>
        <begin position="174"/>
        <end position="194"/>
    </location>
</feature>
<feature type="transmembrane region" description="Helical" evidence="3">
    <location>
        <begin position="354"/>
        <end position="377"/>
    </location>
</feature>
<feature type="transmembrane region" description="Helical" evidence="3">
    <location>
        <begin position="143"/>
        <end position="162"/>
    </location>
</feature>
<feature type="transmembrane region" description="Helical" evidence="3">
    <location>
        <begin position="383"/>
        <end position="404"/>
    </location>
</feature>
<accession>A0A9P4Q5S2</accession>
<evidence type="ECO:0000256" key="3">
    <source>
        <dbReference type="SAM" id="Phobius"/>
    </source>
</evidence>
<feature type="transmembrane region" description="Helical" evidence="3">
    <location>
        <begin position="215"/>
        <end position="233"/>
    </location>
</feature>
<dbReference type="PANTHER" id="PTHR11360:SF177">
    <property type="entry name" value="RIBOFLAVIN TRANSPORTER MCH5"/>
    <property type="match status" value="1"/>
</dbReference>